<evidence type="ECO:0000256" key="8">
    <source>
        <dbReference type="RuleBase" id="RU366030"/>
    </source>
</evidence>
<evidence type="ECO:0000256" key="7">
    <source>
        <dbReference type="RuleBase" id="RU366016"/>
    </source>
</evidence>
<evidence type="ECO:0000256" key="3">
    <source>
        <dbReference type="ARBA" id="ARBA00023002"/>
    </source>
</evidence>
<keyword evidence="3 7" id="KW-0560">Oxidoreductase</keyword>
<feature type="domain" description="Aldehyde dehydrogenase" evidence="9">
    <location>
        <begin position="89"/>
        <end position="548"/>
    </location>
</feature>
<dbReference type="InterPro" id="IPR050485">
    <property type="entry name" value="Proline_metab_enzyme"/>
</dbReference>
<dbReference type="EC" id="1.2.1.88" evidence="7"/>
<dbReference type="FunFam" id="3.40.605.10:FF:000006">
    <property type="entry name" value="1-pyrroline-5-carboxylate dehydrogenase"/>
    <property type="match status" value="1"/>
</dbReference>
<dbReference type="GO" id="GO:0010133">
    <property type="term" value="P:L-proline catabolic process to L-glutamate"/>
    <property type="evidence" value="ECO:0007669"/>
    <property type="project" value="UniProtKB-UniRule"/>
</dbReference>
<evidence type="ECO:0000256" key="6">
    <source>
        <dbReference type="ARBA" id="ARBA00048142"/>
    </source>
</evidence>
<dbReference type="GO" id="GO:0005759">
    <property type="term" value="C:mitochondrial matrix"/>
    <property type="evidence" value="ECO:0007669"/>
    <property type="project" value="TreeGrafter"/>
</dbReference>
<dbReference type="Gene3D" id="3.40.309.10">
    <property type="entry name" value="Aldehyde Dehydrogenase, Chain A, domain 2"/>
    <property type="match status" value="1"/>
</dbReference>
<sequence>MSFTERLAQKRVGFYCWQLFLIDRLLSSIRLPHIEEFEVQNEPILSYKSGSPERQALIDKLNHYNNTVTDIPIVINGKRYSTNEVRYQCSPFDHKHKLAKFSLTDEKLFREAIDGSQKARKEWEARNLTDKIAIFLRAADLMAGRYKQDLNATTMLGQGKTVIQAEIDAGAELPDFLRFNALYAKDMYKYQPLSPQPEVTTNTFRYRGLEGFVAAVAPFNFTAIGGNLATAPVLMGNVVLYKPATTAVLSNWVIYQILEEAGVPPGVIQFVPSSGPVFGEHALTSPYLSAVNFTGSVGTFRNIWRTVANSLDTNHGFPRLVGECGGKDYHFVHESADVDTVVAQTMRAAFEYSGQKCSACSRLYVPDTTWPKIKEGLLSVRSALKLGTPLEFDTFMTAVIDKNSFKTIRDYINEAQTSPSHTVLGGGKCDDSTGWYIEPTIVETTDPNSRLIREEIFGPVLTVYVYKAAKVGEALDLCDRTSGFALTGSLFAKDQQFIDMASERLKQSAGNFYINDKCTGAVVGQQPFGGARLSGTNDKAGAPHYLLRWCS</sequence>
<protein>
    <recommendedName>
        <fullName evidence="7 8">Multifunctional fusion protein</fullName>
    </recommendedName>
    <domain>
        <recommendedName>
            <fullName evidence="8">Delta-1-pyrroline-5-carboxylate dehydrogenase</fullName>
            <shortName evidence="8">P5C dehydrogenase</shortName>
        </recommendedName>
        <alternativeName>
            <fullName evidence="7">L-glutamate gamma-semialdehyde dehydrogenase</fullName>
        </alternativeName>
    </domain>
    <domain>
        <recommendedName>
            <fullName evidence="7">L-glutamate gamma-semialdehyde dehydrogenase</fullName>
            <ecNumber evidence="7">1.2.1.88</ecNumber>
        </recommendedName>
    </domain>
</protein>
<dbReference type="InterPro" id="IPR016160">
    <property type="entry name" value="Ald_DH_CS_CYS"/>
</dbReference>
<dbReference type="UniPathway" id="UPA00261">
    <property type="reaction ID" value="UER00374"/>
</dbReference>
<dbReference type="Gene3D" id="3.40.605.10">
    <property type="entry name" value="Aldehyde Dehydrogenase, Chain A, domain 1"/>
    <property type="match status" value="1"/>
</dbReference>
<dbReference type="CDD" id="cd07123">
    <property type="entry name" value="ALDH_F4-17_P5CDH"/>
    <property type="match status" value="1"/>
</dbReference>
<keyword evidence="4 7" id="KW-0520">NAD</keyword>
<evidence type="ECO:0000259" key="9">
    <source>
        <dbReference type="Pfam" id="PF00171"/>
    </source>
</evidence>
<dbReference type="PANTHER" id="PTHR42862:SF1">
    <property type="entry name" value="DELTA-1-PYRROLINE-5-CARBOXYLATE DEHYDROGENASE 2, ISOFORM A-RELATED"/>
    <property type="match status" value="1"/>
</dbReference>
<dbReference type="InterPro" id="IPR005931">
    <property type="entry name" value="P5CDH/ALDH4A1"/>
</dbReference>
<evidence type="ECO:0000256" key="4">
    <source>
        <dbReference type="ARBA" id="ARBA00023027"/>
    </source>
</evidence>
<gene>
    <name evidence="10" type="ORF">ONB1V03_LOCUS8012</name>
</gene>
<evidence type="ECO:0000313" key="11">
    <source>
        <dbReference type="Proteomes" id="UP000728032"/>
    </source>
</evidence>
<accession>A0A7R9LZR3</accession>
<comment type="pathway">
    <text evidence="1 7">Amino-acid degradation; L-proline degradation into L-glutamate; L-glutamate from L-proline: step 2/2.</text>
</comment>
<dbReference type="AlphaFoldDB" id="A0A7R9LZR3"/>
<evidence type="ECO:0000256" key="5">
    <source>
        <dbReference type="ARBA" id="ARBA00023062"/>
    </source>
</evidence>
<dbReference type="GO" id="GO:0003842">
    <property type="term" value="F:L-glutamate gamma-semialdehyde dehydrogenase activity"/>
    <property type="evidence" value="ECO:0007669"/>
    <property type="project" value="UniProtKB-UniRule"/>
</dbReference>
<organism evidence="10">
    <name type="scientific">Oppiella nova</name>
    <dbReference type="NCBI Taxonomy" id="334625"/>
    <lineage>
        <taxon>Eukaryota</taxon>
        <taxon>Metazoa</taxon>
        <taxon>Ecdysozoa</taxon>
        <taxon>Arthropoda</taxon>
        <taxon>Chelicerata</taxon>
        <taxon>Arachnida</taxon>
        <taxon>Acari</taxon>
        <taxon>Acariformes</taxon>
        <taxon>Sarcoptiformes</taxon>
        <taxon>Oribatida</taxon>
        <taxon>Brachypylina</taxon>
        <taxon>Oppioidea</taxon>
        <taxon>Oppiidae</taxon>
        <taxon>Oppiella</taxon>
    </lineage>
</organism>
<reference evidence="10" key="1">
    <citation type="submission" date="2020-11" db="EMBL/GenBank/DDBJ databases">
        <authorList>
            <person name="Tran Van P."/>
        </authorList>
    </citation>
    <scope>NUCLEOTIDE SEQUENCE</scope>
</reference>
<dbReference type="PROSITE" id="PS00070">
    <property type="entry name" value="ALDEHYDE_DEHYDR_CYS"/>
    <property type="match status" value="1"/>
</dbReference>
<dbReference type="SUPFAM" id="SSF53720">
    <property type="entry name" value="ALDH-like"/>
    <property type="match status" value="1"/>
</dbReference>
<comment type="similarity">
    <text evidence="2 7">Belongs to the aldehyde dehydrogenase family.</text>
</comment>
<dbReference type="NCBIfam" id="TIGR01236">
    <property type="entry name" value="D1pyr5carbox1"/>
    <property type="match status" value="1"/>
</dbReference>
<dbReference type="EMBL" id="OC919182">
    <property type="protein sequence ID" value="CAD7650842.1"/>
    <property type="molecule type" value="Genomic_DNA"/>
</dbReference>
<keyword evidence="5 7" id="KW-0642">Proline metabolism</keyword>
<dbReference type="FunFam" id="3.40.309.10:FF:000005">
    <property type="entry name" value="1-pyrroline-5-carboxylate dehydrogenase 1"/>
    <property type="match status" value="1"/>
</dbReference>
<dbReference type="Pfam" id="PF00171">
    <property type="entry name" value="Aldedh"/>
    <property type="match status" value="1"/>
</dbReference>
<dbReference type="InterPro" id="IPR015590">
    <property type="entry name" value="Aldehyde_DH_dom"/>
</dbReference>
<dbReference type="Proteomes" id="UP000728032">
    <property type="component" value="Unassembled WGS sequence"/>
</dbReference>
<evidence type="ECO:0000256" key="1">
    <source>
        <dbReference type="ARBA" id="ARBA00004786"/>
    </source>
</evidence>
<keyword evidence="11" id="KW-1185">Reference proteome</keyword>
<evidence type="ECO:0000313" key="10">
    <source>
        <dbReference type="EMBL" id="CAD7650842.1"/>
    </source>
</evidence>
<feature type="non-terminal residue" evidence="10">
    <location>
        <position position="1"/>
    </location>
</feature>
<dbReference type="InterPro" id="IPR016161">
    <property type="entry name" value="Ald_DH/histidinol_DH"/>
</dbReference>
<dbReference type="InterPro" id="IPR016162">
    <property type="entry name" value="Ald_DH_N"/>
</dbReference>
<name>A0A7R9LZR3_9ACAR</name>
<comment type="catalytic activity">
    <reaction evidence="6 7">
        <text>L-glutamate 5-semialdehyde + NAD(+) + H2O = L-glutamate + NADH + 2 H(+)</text>
        <dbReference type="Rhea" id="RHEA:30235"/>
        <dbReference type="ChEBI" id="CHEBI:15377"/>
        <dbReference type="ChEBI" id="CHEBI:15378"/>
        <dbReference type="ChEBI" id="CHEBI:29985"/>
        <dbReference type="ChEBI" id="CHEBI:57540"/>
        <dbReference type="ChEBI" id="CHEBI:57945"/>
        <dbReference type="ChEBI" id="CHEBI:58066"/>
        <dbReference type="EC" id="1.2.1.88"/>
    </reaction>
</comment>
<dbReference type="PANTHER" id="PTHR42862">
    <property type="entry name" value="DELTA-1-PYRROLINE-5-CARBOXYLATE DEHYDROGENASE 1, ISOFORM A-RELATED"/>
    <property type="match status" value="1"/>
</dbReference>
<evidence type="ECO:0000256" key="2">
    <source>
        <dbReference type="ARBA" id="ARBA00009986"/>
    </source>
</evidence>
<dbReference type="OrthoDB" id="5322683at2759"/>
<proteinExistence type="inferred from homology"/>
<dbReference type="EMBL" id="CAJPVJ010004357">
    <property type="protein sequence ID" value="CAG2168524.1"/>
    <property type="molecule type" value="Genomic_DNA"/>
</dbReference>
<dbReference type="InterPro" id="IPR016163">
    <property type="entry name" value="Ald_DH_C"/>
</dbReference>